<keyword evidence="3 5" id="KW-0547">Nucleotide-binding</keyword>
<dbReference type="Pfam" id="PF00406">
    <property type="entry name" value="ADK"/>
    <property type="match status" value="1"/>
</dbReference>
<dbReference type="GO" id="GO:0005524">
    <property type="term" value="F:ATP binding"/>
    <property type="evidence" value="ECO:0007669"/>
    <property type="project" value="UniProtKB-UniRule"/>
</dbReference>
<dbReference type="GO" id="GO:0005737">
    <property type="term" value="C:cytoplasm"/>
    <property type="evidence" value="ECO:0007669"/>
    <property type="project" value="UniProtKB-SubCell"/>
</dbReference>
<proteinExistence type="inferred from homology"/>
<comment type="subcellular location">
    <subcellularLocation>
        <location evidence="5 7">Cytoplasm</location>
    </subcellularLocation>
</comment>
<comment type="function">
    <text evidence="5">Catalyzes the reversible transfer of the terminal phosphate group between ATP and AMP. Plays an important role in cellular energy homeostasis and in adenine nucleotide metabolism.</text>
</comment>
<keyword evidence="5 7" id="KW-0067">ATP-binding</keyword>
<feature type="binding site" evidence="5">
    <location>
        <position position="33"/>
    </location>
    <ligand>
        <name>AMP</name>
        <dbReference type="ChEBI" id="CHEBI:456215"/>
    </ligand>
</feature>
<feature type="region of interest" description="NMP" evidence="5">
    <location>
        <begin position="32"/>
        <end position="61"/>
    </location>
</feature>
<dbReference type="PRINTS" id="PR00094">
    <property type="entry name" value="ADENYLTKNASE"/>
</dbReference>
<evidence type="ECO:0000256" key="5">
    <source>
        <dbReference type="HAMAP-Rule" id="MF_00235"/>
    </source>
</evidence>
<feature type="binding site" evidence="5">
    <location>
        <position position="129"/>
    </location>
    <ligand>
        <name>AMP</name>
        <dbReference type="ChEBI" id="CHEBI:456215"/>
    </ligand>
</feature>
<dbReference type="SUPFAM" id="SSF52540">
    <property type="entry name" value="P-loop containing nucleoside triphosphate hydrolases"/>
    <property type="match status" value="1"/>
</dbReference>
<dbReference type="InterPro" id="IPR033690">
    <property type="entry name" value="Adenylat_kinase_CS"/>
</dbReference>
<accession>A0A0A2C6P1</accession>
<dbReference type="InterPro" id="IPR000850">
    <property type="entry name" value="Adenylat/UMP-CMP_kin"/>
</dbReference>
<evidence type="ECO:0000313" key="9">
    <source>
        <dbReference type="Proteomes" id="UP000030392"/>
    </source>
</evidence>
<dbReference type="NCBIfam" id="NF011100">
    <property type="entry name" value="PRK14527.1"/>
    <property type="match status" value="1"/>
</dbReference>
<feature type="binding site" evidence="5">
    <location>
        <position position="140"/>
    </location>
    <ligand>
        <name>AMP</name>
        <dbReference type="ChEBI" id="CHEBI:456215"/>
    </ligand>
</feature>
<dbReference type="NCBIfam" id="NF001381">
    <property type="entry name" value="PRK00279.1-3"/>
    <property type="match status" value="1"/>
</dbReference>
<dbReference type="AlphaFoldDB" id="A0A0A2C6P1"/>
<feature type="binding site" evidence="5">
    <location>
        <position position="168"/>
    </location>
    <ligand>
        <name>ATP</name>
        <dbReference type="ChEBI" id="CHEBI:30616"/>
    </ligand>
</feature>
<comment type="pathway">
    <text evidence="5">Purine metabolism; AMP biosynthesis via salvage pathway; AMP from ADP: step 1/1.</text>
</comment>
<dbReference type="NCBIfam" id="NF011105">
    <property type="entry name" value="PRK14532.1"/>
    <property type="match status" value="1"/>
</dbReference>
<dbReference type="GO" id="GO:0044209">
    <property type="term" value="P:AMP salvage"/>
    <property type="evidence" value="ECO:0007669"/>
    <property type="project" value="UniProtKB-UniRule"/>
</dbReference>
<reference evidence="9" key="1">
    <citation type="journal article" date="2014" name="Sci. Data">
        <title>Genomes of diverse isolates of the marine cyanobacterium Prochlorococcus.</title>
        <authorList>
            <person name="Biller S."/>
            <person name="Berube P."/>
            <person name="Thompson J."/>
            <person name="Kelly L."/>
            <person name="Roggensack S."/>
            <person name="Awad L."/>
            <person name="Roache-Johnson K."/>
            <person name="Ding H."/>
            <person name="Giovannoni S.J."/>
            <person name="Moore L.R."/>
            <person name="Chisholm S.W."/>
        </authorList>
    </citation>
    <scope>NUCLEOTIDE SEQUENCE [LARGE SCALE GENOMIC DNA]</scope>
    <source>
        <strain evidence="9">PAC1</strain>
    </source>
</reference>
<gene>
    <name evidence="5" type="primary">adk</name>
    <name evidence="8" type="ORF">EV03_0340</name>
</gene>
<feature type="binding site" evidence="5">
    <location>
        <position position="92"/>
    </location>
    <ligand>
        <name>AMP</name>
        <dbReference type="ChEBI" id="CHEBI:456215"/>
    </ligand>
</feature>
<dbReference type="Proteomes" id="UP000030392">
    <property type="component" value="Unassembled WGS sequence"/>
</dbReference>
<keyword evidence="5" id="KW-0963">Cytoplasm</keyword>
<feature type="binding site" evidence="5">
    <location>
        <position position="127"/>
    </location>
    <ligand>
        <name>ATP</name>
        <dbReference type="ChEBI" id="CHEBI:30616"/>
    </ligand>
</feature>
<dbReference type="HAMAP" id="MF_00235">
    <property type="entry name" value="Adenylate_kinase_Adk"/>
    <property type="match status" value="1"/>
</dbReference>
<keyword evidence="2 5" id="KW-0545">Nucleotide biosynthesis</keyword>
<feature type="binding site" evidence="5">
    <location>
        <begin position="85"/>
        <end position="88"/>
    </location>
    <ligand>
        <name>AMP</name>
        <dbReference type="ChEBI" id="CHEBI:456215"/>
    </ligand>
</feature>
<dbReference type="PROSITE" id="PS00113">
    <property type="entry name" value="ADENYLATE_KINASE"/>
    <property type="match status" value="1"/>
</dbReference>
<feature type="binding site" evidence="5">
    <location>
        <begin position="59"/>
        <end position="61"/>
    </location>
    <ligand>
        <name>AMP</name>
        <dbReference type="ChEBI" id="CHEBI:456215"/>
    </ligand>
</feature>
<dbReference type="EMBL" id="JNAX01000004">
    <property type="protein sequence ID" value="KGG22021.1"/>
    <property type="molecule type" value="Genomic_DNA"/>
</dbReference>
<dbReference type="GO" id="GO:0004017">
    <property type="term" value="F:AMP kinase activity"/>
    <property type="evidence" value="ECO:0007669"/>
    <property type="project" value="UniProtKB-UniRule"/>
</dbReference>
<comment type="subunit">
    <text evidence="5 7">Monomer.</text>
</comment>
<comment type="caution">
    <text evidence="5">Lacks conserved residue(s) required for the propagation of feature annotation.</text>
</comment>
<dbReference type="CDD" id="cd01428">
    <property type="entry name" value="ADK"/>
    <property type="match status" value="1"/>
</dbReference>
<evidence type="ECO:0000256" key="1">
    <source>
        <dbReference type="ARBA" id="ARBA00022679"/>
    </source>
</evidence>
<dbReference type="NCBIfam" id="NF011104">
    <property type="entry name" value="PRK14531.1"/>
    <property type="match status" value="1"/>
</dbReference>
<evidence type="ECO:0000256" key="3">
    <source>
        <dbReference type="ARBA" id="ARBA00022741"/>
    </source>
</evidence>
<evidence type="ECO:0000256" key="4">
    <source>
        <dbReference type="ARBA" id="ARBA00022777"/>
    </source>
</evidence>
<dbReference type="PANTHER" id="PTHR23359">
    <property type="entry name" value="NUCLEOTIDE KINASE"/>
    <property type="match status" value="1"/>
</dbReference>
<dbReference type="InterPro" id="IPR027417">
    <property type="entry name" value="P-loop_NTPase"/>
</dbReference>
<comment type="caution">
    <text evidence="8">The sequence shown here is derived from an EMBL/GenBank/DDBJ whole genome shotgun (WGS) entry which is preliminary data.</text>
</comment>
<name>A0A0A2C6P1_PROMR</name>
<keyword evidence="1 5" id="KW-0808">Transferase</keyword>
<comment type="similarity">
    <text evidence="5 6">Belongs to the adenylate kinase family.</text>
</comment>
<evidence type="ECO:0000313" key="8">
    <source>
        <dbReference type="EMBL" id="KGG22021.1"/>
    </source>
</evidence>
<protein>
    <recommendedName>
        <fullName evidence="5 7">Adenylate kinase</fullName>
        <shortName evidence="5">AK</shortName>
        <ecNumber evidence="5 7">2.7.4.3</ecNumber>
    </recommendedName>
    <alternativeName>
        <fullName evidence="5">ATP-AMP transphosphorylase</fullName>
    </alternativeName>
    <alternativeName>
        <fullName evidence="5">ATP:AMP phosphotransferase</fullName>
    </alternativeName>
    <alternativeName>
        <fullName evidence="5">Adenylate monophosphate kinase</fullName>
    </alternativeName>
</protein>
<sequence>MKKKLLFLGPPGAGKGTQANLFCKKYGLIHLSTGDLLRDEVSSGSVLGVKAAEIMNKGELVSDELVLSIVEGRLVNINEGWLLDGFPRNVNQANSLKNLLEKINQPLEGVILIKVADDYLIKRLLERGRQDDNEQVITNRLKIYREKTSPLIDLYKKQGILAEIEGNADIDVVFSCIEKSLG</sequence>
<comment type="catalytic activity">
    <reaction evidence="5 7">
        <text>AMP + ATP = 2 ADP</text>
        <dbReference type="Rhea" id="RHEA:12973"/>
        <dbReference type="ChEBI" id="CHEBI:30616"/>
        <dbReference type="ChEBI" id="CHEBI:456215"/>
        <dbReference type="ChEBI" id="CHEBI:456216"/>
        <dbReference type="EC" id="2.7.4.3"/>
    </reaction>
</comment>
<dbReference type="Gene3D" id="3.40.50.300">
    <property type="entry name" value="P-loop containing nucleotide triphosphate hydrolases"/>
    <property type="match status" value="1"/>
</dbReference>
<dbReference type="EC" id="2.7.4.3" evidence="5 7"/>
<keyword evidence="4 5" id="KW-0418">Kinase</keyword>
<feature type="binding site" evidence="5">
    <location>
        <begin position="12"/>
        <end position="17"/>
    </location>
    <ligand>
        <name>ATP</name>
        <dbReference type="ChEBI" id="CHEBI:30616"/>
    </ligand>
</feature>
<dbReference type="UniPathway" id="UPA00588">
    <property type="reaction ID" value="UER00649"/>
</dbReference>
<comment type="domain">
    <text evidence="5">Consists of three domains, a large central CORE domain and two small peripheral domains, NMPbind and LID, which undergo movements during catalysis. The LID domain closes over the site of phosphoryl transfer upon ATP binding. Assembling and dissambling the active center during each catalytic cycle provides an effective means to prevent ATP hydrolysis.</text>
</comment>
<feature type="binding site" evidence="5">
    <location>
        <position position="38"/>
    </location>
    <ligand>
        <name>AMP</name>
        <dbReference type="ChEBI" id="CHEBI:456215"/>
    </ligand>
</feature>
<dbReference type="RefSeq" id="WP_036904562.1">
    <property type="nucleotide sequence ID" value="NZ_CP138967.1"/>
</dbReference>
<evidence type="ECO:0000256" key="7">
    <source>
        <dbReference type="RuleBase" id="RU003331"/>
    </source>
</evidence>
<evidence type="ECO:0000256" key="6">
    <source>
        <dbReference type="RuleBase" id="RU003330"/>
    </source>
</evidence>
<evidence type="ECO:0000256" key="2">
    <source>
        <dbReference type="ARBA" id="ARBA00022727"/>
    </source>
</evidence>
<organism evidence="8 9">
    <name type="scientific">Prochlorococcus marinus str. PAC1</name>
    <dbReference type="NCBI Taxonomy" id="59924"/>
    <lineage>
        <taxon>Bacteria</taxon>
        <taxon>Bacillati</taxon>
        <taxon>Cyanobacteriota</taxon>
        <taxon>Cyanophyceae</taxon>
        <taxon>Synechococcales</taxon>
        <taxon>Prochlorococcaceae</taxon>
        <taxon>Prochlorococcus</taxon>
    </lineage>
</organism>